<dbReference type="Pfam" id="PF00319">
    <property type="entry name" value="SRF-TF"/>
    <property type="match status" value="1"/>
</dbReference>
<dbReference type="InterPro" id="IPR002100">
    <property type="entry name" value="TF_MADSbox"/>
</dbReference>
<evidence type="ECO:0000256" key="2">
    <source>
        <dbReference type="ARBA" id="ARBA00023015"/>
    </source>
</evidence>
<dbReference type="SUPFAM" id="SSF55455">
    <property type="entry name" value="SRF-like"/>
    <property type="match status" value="1"/>
</dbReference>
<dbReference type="InterPro" id="IPR036879">
    <property type="entry name" value="TF_MADSbox_sf"/>
</dbReference>
<evidence type="ECO:0000256" key="5">
    <source>
        <dbReference type="ARBA" id="ARBA00023242"/>
    </source>
</evidence>
<name>A9NR80_PICSI</name>
<dbReference type="PANTHER" id="PTHR48019">
    <property type="entry name" value="SERUM RESPONSE FACTOR HOMOLOG"/>
    <property type="match status" value="1"/>
</dbReference>
<comment type="subcellular location">
    <subcellularLocation>
        <location evidence="1">Nucleus</location>
    </subcellularLocation>
</comment>
<evidence type="ECO:0000256" key="3">
    <source>
        <dbReference type="ARBA" id="ARBA00023125"/>
    </source>
</evidence>
<evidence type="ECO:0000256" key="4">
    <source>
        <dbReference type="ARBA" id="ARBA00023163"/>
    </source>
</evidence>
<feature type="domain" description="K-box" evidence="7">
    <location>
        <begin position="84"/>
        <end position="171"/>
    </location>
</feature>
<organism evidence="8">
    <name type="scientific">Picea sitchensis</name>
    <name type="common">Sitka spruce</name>
    <name type="synonym">Pinus sitchensis</name>
    <dbReference type="NCBI Taxonomy" id="3332"/>
    <lineage>
        <taxon>Eukaryota</taxon>
        <taxon>Viridiplantae</taxon>
        <taxon>Streptophyta</taxon>
        <taxon>Embryophyta</taxon>
        <taxon>Tracheophyta</taxon>
        <taxon>Spermatophyta</taxon>
        <taxon>Pinopsida</taxon>
        <taxon>Pinidae</taxon>
        <taxon>Conifers I</taxon>
        <taxon>Pinales</taxon>
        <taxon>Pinaceae</taxon>
        <taxon>Picea</taxon>
    </lineage>
</organism>
<evidence type="ECO:0000256" key="1">
    <source>
        <dbReference type="ARBA" id="ARBA00004123"/>
    </source>
</evidence>
<evidence type="ECO:0000259" key="7">
    <source>
        <dbReference type="PROSITE" id="PS51297"/>
    </source>
</evidence>
<keyword evidence="2" id="KW-0805">Transcription regulation</keyword>
<dbReference type="SMART" id="SM00432">
    <property type="entry name" value="MADS"/>
    <property type="match status" value="1"/>
</dbReference>
<dbReference type="InterPro" id="IPR050142">
    <property type="entry name" value="MADS-box/MEF2_TF"/>
</dbReference>
<keyword evidence="5" id="KW-0539">Nucleus</keyword>
<feature type="domain" description="MADS-box" evidence="6">
    <location>
        <begin position="1"/>
        <end position="61"/>
    </location>
</feature>
<dbReference type="PROSITE" id="PS51297">
    <property type="entry name" value="K_BOX"/>
    <property type="match status" value="1"/>
</dbReference>
<keyword evidence="3" id="KW-0238">DNA-binding</keyword>
<dbReference type="PRINTS" id="PR00404">
    <property type="entry name" value="MADSDOMAIN"/>
</dbReference>
<dbReference type="PROSITE" id="PS00350">
    <property type="entry name" value="MADS_BOX_1"/>
    <property type="match status" value="1"/>
</dbReference>
<sequence length="188" mass="21781">MARGKIQMTRIENAARRQVTFSKRKNGLLKKAYELSVLCDAEVGLMIFSPGGKLHEFANPSMEKMLEKYREGSRENSINKEQDTEYLNREIANMEARIRILKSTHRKMLGEDLETCSMEELDQLDIQFEQGLSHIRARKTEILMAEVDQLERKVLTMAEIGFGSVQKIEVDTELGITFPIYTRLHFHE</sequence>
<protein>
    <submittedName>
        <fullName evidence="8">Uncharacterized protein</fullName>
    </submittedName>
</protein>
<dbReference type="GO" id="GO:0005634">
    <property type="term" value="C:nucleus"/>
    <property type="evidence" value="ECO:0007669"/>
    <property type="project" value="UniProtKB-SubCell"/>
</dbReference>
<dbReference type="PROSITE" id="PS50066">
    <property type="entry name" value="MADS_BOX_2"/>
    <property type="match status" value="1"/>
</dbReference>
<dbReference type="GO" id="GO:0000977">
    <property type="term" value="F:RNA polymerase II transcription regulatory region sequence-specific DNA binding"/>
    <property type="evidence" value="ECO:0007669"/>
    <property type="project" value="InterPro"/>
</dbReference>
<evidence type="ECO:0000313" key="8">
    <source>
        <dbReference type="EMBL" id="ABK23141.1"/>
    </source>
</evidence>
<dbReference type="InterPro" id="IPR002487">
    <property type="entry name" value="TF_Kbox"/>
</dbReference>
<dbReference type="AlphaFoldDB" id="A9NR80"/>
<dbReference type="GO" id="GO:0045944">
    <property type="term" value="P:positive regulation of transcription by RNA polymerase II"/>
    <property type="evidence" value="ECO:0007669"/>
    <property type="project" value="InterPro"/>
</dbReference>
<reference evidence="8" key="1">
    <citation type="journal article" date="2008" name="BMC Genomics">
        <title>A conifer genomics resource of 200,000 spruce (Picea spp.) ESTs and 6,464 high-quality, sequence-finished full-length cDNAs for Sitka spruce (Picea sitchensis).</title>
        <authorList>
            <person name="Ralph S.G."/>
            <person name="Chun H.J."/>
            <person name="Kolosova N."/>
            <person name="Cooper D."/>
            <person name="Oddy C."/>
            <person name="Ritland C.E."/>
            <person name="Kirkpatrick R."/>
            <person name="Moore R."/>
            <person name="Barber S."/>
            <person name="Holt R.A."/>
            <person name="Jones S.J."/>
            <person name="Marra M.A."/>
            <person name="Douglas C.J."/>
            <person name="Ritland K."/>
            <person name="Bohlmann J."/>
        </authorList>
    </citation>
    <scope>NUCLEOTIDE SEQUENCE</scope>
    <source>
        <tissue evidence="8">Green portion of the leader tissue</tissue>
    </source>
</reference>
<proteinExistence type="evidence at transcript level"/>
<evidence type="ECO:0000259" key="6">
    <source>
        <dbReference type="PROSITE" id="PS50066"/>
    </source>
</evidence>
<dbReference type="GO" id="GO:0046983">
    <property type="term" value="F:protein dimerization activity"/>
    <property type="evidence" value="ECO:0007669"/>
    <property type="project" value="InterPro"/>
</dbReference>
<dbReference type="Pfam" id="PF01486">
    <property type="entry name" value="K-box"/>
    <property type="match status" value="1"/>
</dbReference>
<dbReference type="Gene3D" id="3.40.1810.10">
    <property type="entry name" value="Transcription factor, MADS-box"/>
    <property type="match status" value="1"/>
</dbReference>
<dbReference type="CDD" id="cd00265">
    <property type="entry name" value="MADS_MEF2_like"/>
    <property type="match status" value="1"/>
</dbReference>
<dbReference type="InterPro" id="IPR033896">
    <property type="entry name" value="MEF2-like_N"/>
</dbReference>
<dbReference type="EMBL" id="EF083806">
    <property type="protein sequence ID" value="ABK23141.1"/>
    <property type="molecule type" value="mRNA"/>
</dbReference>
<keyword evidence="4" id="KW-0804">Transcription</keyword>
<dbReference type="GO" id="GO:0003700">
    <property type="term" value="F:DNA-binding transcription factor activity"/>
    <property type="evidence" value="ECO:0007669"/>
    <property type="project" value="InterPro"/>
</dbReference>
<accession>A9NR80</accession>